<evidence type="ECO:0000313" key="1">
    <source>
        <dbReference type="EMBL" id="EPZ93097.1"/>
    </source>
</evidence>
<dbReference type="Proteomes" id="UP000015605">
    <property type="component" value="Unassembled WGS sequence"/>
</dbReference>
<evidence type="ECO:0008006" key="3">
    <source>
        <dbReference type="Google" id="ProtNLM"/>
    </source>
</evidence>
<name>T0GAR6_HELPX</name>
<evidence type="ECO:0000313" key="2">
    <source>
        <dbReference type="Proteomes" id="UP000015605"/>
    </source>
</evidence>
<organism evidence="1 2">
    <name type="scientific">Helicobacter pylori UM114</name>
    <dbReference type="NCBI Taxonomy" id="1355531"/>
    <lineage>
        <taxon>Bacteria</taxon>
        <taxon>Pseudomonadati</taxon>
        <taxon>Campylobacterota</taxon>
        <taxon>Epsilonproteobacteria</taxon>
        <taxon>Campylobacterales</taxon>
        <taxon>Helicobacteraceae</taxon>
        <taxon>Helicobacter</taxon>
    </lineage>
</organism>
<protein>
    <recommendedName>
        <fullName evidence="3">Beta-lactamase</fullName>
    </recommendedName>
</protein>
<proteinExistence type="predicted"/>
<dbReference type="PATRIC" id="fig|1355531.3.peg.590"/>
<dbReference type="AlphaFoldDB" id="T0GAR6"/>
<dbReference type="EMBL" id="AUSS01000012">
    <property type="protein sequence ID" value="EPZ93097.1"/>
    <property type="molecule type" value="Genomic_DNA"/>
</dbReference>
<gene>
    <name evidence="1" type="ORF">N207_00605</name>
</gene>
<sequence length="36" mass="4225">MAEQDPKELMFSGITIYADKNSTRAKKYFKKSLRVE</sequence>
<reference evidence="1 2" key="1">
    <citation type="journal article" date="2013" name="Genome Announc.">
        <title>Multiple genome sequences of Helicobacter pylori strains of diverse disease and antibiotic resistance backgrounds from Malaysia.</title>
        <authorList>
            <person name="Rehvathy V."/>
            <person name="Tan M.H."/>
            <person name="Gunaletchumy S.P."/>
            <person name="Teh X."/>
            <person name="Wang S."/>
            <person name="Baybayan P."/>
            <person name="Singh S."/>
            <person name="Ashby M."/>
            <person name="Kaakoush N.O."/>
            <person name="Mitchell H.M."/>
            <person name="Croft L.J."/>
            <person name="Goh K.L."/>
            <person name="Loke M.F."/>
            <person name="Vadivelu J."/>
        </authorList>
    </citation>
    <scope>NUCLEOTIDE SEQUENCE [LARGE SCALE GENOMIC DNA]</scope>
    <source>
        <strain evidence="1 2">UM114</strain>
    </source>
</reference>
<accession>T0GAR6</accession>
<comment type="caution">
    <text evidence="1">The sequence shown here is derived from an EMBL/GenBank/DDBJ whole genome shotgun (WGS) entry which is preliminary data.</text>
</comment>